<dbReference type="PANTHER" id="PTHR22789">
    <property type="entry name" value="FUCULOSE PHOSPHATE ALDOLASE"/>
    <property type="match status" value="1"/>
</dbReference>
<reference evidence="4" key="1">
    <citation type="journal article" date="2015" name="Proc. Natl. Acad. Sci. U.S.A.">
        <title>Networks of energetic and metabolic interactions define dynamics in microbial communities.</title>
        <authorList>
            <person name="Embree M."/>
            <person name="Liu J.K."/>
            <person name="Al-Bassam M.M."/>
            <person name="Zengler K."/>
        </authorList>
    </citation>
    <scope>NUCLEOTIDE SEQUENCE</scope>
</reference>
<dbReference type="SMART" id="SM01007">
    <property type="entry name" value="Aldolase_II"/>
    <property type="match status" value="1"/>
</dbReference>
<dbReference type="GO" id="GO:0005829">
    <property type="term" value="C:cytosol"/>
    <property type="evidence" value="ECO:0007669"/>
    <property type="project" value="TreeGrafter"/>
</dbReference>
<dbReference type="GO" id="GO:0016832">
    <property type="term" value="F:aldehyde-lyase activity"/>
    <property type="evidence" value="ECO:0007669"/>
    <property type="project" value="TreeGrafter"/>
</dbReference>
<dbReference type="AlphaFoldDB" id="A0A0W8FDS0"/>
<keyword evidence="2" id="KW-0456">Lyase</keyword>
<sequence>MSVRCRGGFAITRAGSYLDICTGPIFVPDAGEVPKEASSEYRVHRSVYAKTPHSALVHAHPAHAVAVSLHAKDAIVPLDSEGLMLFCPEIPIVDGPPGTDALAASVAEALTAAPVAIARGHGTFAAGKTLDEAFLLTSAVEHTCRILLLSGRFLRL</sequence>
<evidence type="ECO:0000259" key="3">
    <source>
        <dbReference type="SMART" id="SM01007"/>
    </source>
</evidence>
<keyword evidence="1" id="KW-0479">Metal-binding</keyword>
<comment type="caution">
    <text evidence="4">The sequence shown here is derived from an EMBL/GenBank/DDBJ whole genome shotgun (WGS) entry which is preliminary data.</text>
</comment>
<evidence type="ECO:0000313" key="4">
    <source>
        <dbReference type="EMBL" id="KUG19049.1"/>
    </source>
</evidence>
<dbReference type="Gene3D" id="3.40.225.10">
    <property type="entry name" value="Class II aldolase/adducin N-terminal domain"/>
    <property type="match status" value="1"/>
</dbReference>
<dbReference type="EMBL" id="LNQE01001334">
    <property type="protein sequence ID" value="KUG19049.1"/>
    <property type="molecule type" value="Genomic_DNA"/>
</dbReference>
<proteinExistence type="predicted"/>
<dbReference type="GO" id="GO:0019323">
    <property type="term" value="P:pentose catabolic process"/>
    <property type="evidence" value="ECO:0007669"/>
    <property type="project" value="TreeGrafter"/>
</dbReference>
<dbReference type="Pfam" id="PF00596">
    <property type="entry name" value="Aldolase_II"/>
    <property type="match status" value="1"/>
</dbReference>
<dbReference type="InterPro" id="IPR050197">
    <property type="entry name" value="Aldolase_class_II_sugar_metab"/>
</dbReference>
<dbReference type="GO" id="GO:0046872">
    <property type="term" value="F:metal ion binding"/>
    <property type="evidence" value="ECO:0007669"/>
    <property type="project" value="UniProtKB-KW"/>
</dbReference>
<organism evidence="4">
    <name type="scientific">hydrocarbon metagenome</name>
    <dbReference type="NCBI Taxonomy" id="938273"/>
    <lineage>
        <taxon>unclassified sequences</taxon>
        <taxon>metagenomes</taxon>
        <taxon>ecological metagenomes</taxon>
    </lineage>
</organism>
<name>A0A0W8FDS0_9ZZZZ</name>
<dbReference type="InterPro" id="IPR036409">
    <property type="entry name" value="Aldolase_II/adducin_N_sf"/>
</dbReference>
<gene>
    <name evidence="4" type="ORF">ASZ90_011254</name>
</gene>
<dbReference type="InterPro" id="IPR001303">
    <property type="entry name" value="Aldolase_II/adducin_N"/>
</dbReference>
<feature type="domain" description="Class II aldolase/adducin N-terminal" evidence="3">
    <location>
        <begin position="1"/>
        <end position="148"/>
    </location>
</feature>
<evidence type="ECO:0000256" key="2">
    <source>
        <dbReference type="ARBA" id="ARBA00023239"/>
    </source>
</evidence>
<accession>A0A0W8FDS0</accession>
<protein>
    <submittedName>
        <fullName evidence="4">Ribulose-5-phosphate 4-epimerase</fullName>
    </submittedName>
</protein>
<evidence type="ECO:0000256" key="1">
    <source>
        <dbReference type="ARBA" id="ARBA00022723"/>
    </source>
</evidence>
<dbReference type="SUPFAM" id="SSF53639">
    <property type="entry name" value="AraD/HMP-PK domain-like"/>
    <property type="match status" value="1"/>
</dbReference>
<dbReference type="PANTHER" id="PTHR22789:SF0">
    <property type="entry name" value="3-OXO-TETRONATE 4-PHOSPHATE DECARBOXYLASE-RELATED"/>
    <property type="match status" value="1"/>
</dbReference>